<keyword evidence="2" id="KW-1185">Reference proteome</keyword>
<organism evidence="1 2">
    <name type="scientific">Labilithrix luteola</name>
    <dbReference type="NCBI Taxonomy" id="1391654"/>
    <lineage>
        <taxon>Bacteria</taxon>
        <taxon>Pseudomonadati</taxon>
        <taxon>Myxococcota</taxon>
        <taxon>Polyangia</taxon>
        <taxon>Polyangiales</taxon>
        <taxon>Labilitrichaceae</taxon>
        <taxon>Labilithrix</taxon>
    </lineage>
</organism>
<reference evidence="1 2" key="1">
    <citation type="submission" date="2015-08" db="EMBL/GenBank/DDBJ databases">
        <authorList>
            <person name="Babu N.S."/>
            <person name="Beckwith C.J."/>
            <person name="Beseler K.G."/>
            <person name="Brison A."/>
            <person name="Carone J.V."/>
            <person name="Caskin T.P."/>
            <person name="Diamond M."/>
            <person name="Durham M.E."/>
            <person name="Foxe J.M."/>
            <person name="Go M."/>
            <person name="Henderson B.A."/>
            <person name="Jones I.B."/>
            <person name="McGettigan J.A."/>
            <person name="Micheletti S.J."/>
            <person name="Nasrallah M.E."/>
            <person name="Ortiz D."/>
            <person name="Piller C.R."/>
            <person name="Privatt S.R."/>
            <person name="Schneider S.L."/>
            <person name="Sharp S."/>
            <person name="Smith T.C."/>
            <person name="Stanton J.D."/>
            <person name="Ullery H.E."/>
            <person name="Wilson R.J."/>
            <person name="Serrano M.G."/>
            <person name="Buck G."/>
            <person name="Lee V."/>
            <person name="Wang Y."/>
            <person name="Carvalho R."/>
            <person name="Voegtly L."/>
            <person name="Shi R."/>
            <person name="Duckworth R."/>
            <person name="Johnson A."/>
            <person name="Loviza R."/>
            <person name="Walstead R."/>
            <person name="Shah Z."/>
            <person name="Kiflezghi M."/>
            <person name="Wade K."/>
            <person name="Ball S.L."/>
            <person name="Bradley K.W."/>
            <person name="Asai D.J."/>
            <person name="Bowman C.A."/>
            <person name="Russell D.A."/>
            <person name="Pope W.H."/>
            <person name="Jacobs-Sera D."/>
            <person name="Hendrix R.W."/>
            <person name="Hatfull G.F."/>
        </authorList>
    </citation>
    <scope>NUCLEOTIDE SEQUENCE [LARGE SCALE GENOMIC DNA]</scope>
    <source>
        <strain evidence="1 2">DSM 27648</strain>
    </source>
</reference>
<dbReference type="InterPro" id="IPR051553">
    <property type="entry name" value="Ran_GTPase-activating"/>
</dbReference>
<dbReference type="InterPro" id="IPR009091">
    <property type="entry name" value="RCC1/BLIP-II"/>
</dbReference>
<dbReference type="KEGG" id="llu:AKJ09_01741"/>
<dbReference type="EMBL" id="CP012333">
    <property type="protein sequence ID" value="AKU95077.1"/>
    <property type="molecule type" value="Genomic_DNA"/>
</dbReference>
<dbReference type="AlphaFoldDB" id="A0A0K1PNI6"/>
<dbReference type="PANTHER" id="PTHR45982:SF1">
    <property type="entry name" value="REGULATOR OF CHROMOSOME CONDENSATION"/>
    <property type="match status" value="1"/>
</dbReference>
<evidence type="ECO:0000313" key="1">
    <source>
        <dbReference type="EMBL" id="AKU95077.1"/>
    </source>
</evidence>
<dbReference type="STRING" id="1391654.AKJ09_01741"/>
<name>A0A0K1PNI6_9BACT</name>
<dbReference type="Proteomes" id="UP000064967">
    <property type="component" value="Chromosome"/>
</dbReference>
<protein>
    <recommendedName>
        <fullName evidence="3">BNR repeat domain protein</fullName>
    </recommendedName>
</protein>
<dbReference type="Gene3D" id="2.130.10.30">
    <property type="entry name" value="Regulator of chromosome condensation 1/beta-lactamase-inhibitor protein II"/>
    <property type="match status" value="1"/>
</dbReference>
<dbReference type="GO" id="GO:0005085">
    <property type="term" value="F:guanyl-nucleotide exchange factor activity"/>
    <property type="evidence" value="ECO:0007669"/>
    <property type="project" value="TreeGrafter"/>
</dbReference>
<dbReference type="SUPFAM" id="SSF50985">
    <property type="entry name" value="RCC1/BLIP-II"/>
    <property type="match status" value="1"/>
</dbReference>
<sequence>MTSLVTTLGVDDSDRSEGYCALLRDGTVACWGANGGGQLGRGDEASTSDSPTAMRVVGLSEIEELNHTCALDKSGGVSCWGTGPFLRDGSGARTTERTPIKLPLPPMRHVGVGADVACASNDDGLLCWGKNTNGQCAPLTSTPAATLTPPLSITLPSGPPIQAVLVSRASFIVREDGATLSWGMNPPLARASSLRPDPYPLPIALTGISSIDLTSESACATASGIGYCWGDVEVRDDLGYVLKPLVRLLPDPVVAPEPLVQIATTRLWVDQNAG</sequence>
<dbReference type="GO" id="GO:0005737">
    <property type="term" value="C:cytoplasm"/>
    <property type="evidence" value="ECO:0007669"/>
    <property type="project" value="TreeGrafter"/>
</dbReference>
<proteinExistence type="predicted"/>
<accession>A0A0K1PNI6</accession>
<gene>
    <name evidence="1" type="ORF">AKJ09_01741</name>
</gene>
<evidence type="ECO:0008006" key="3">
    <source>
        <dbReference type="Google" id="ProtNLM"/>
    </source>
</evidence>
<dbReference type="PANTHER" id="PTHR45982">
    <property type="entry name" value="REGULATOR OF CHROMOSOME CONDENSATION"/>
    <property type="match status" value="1"/>
</dbReference>
<evidence type="ECO:0000313" key="2">
    <source>
        <dbReference type="Proteomes" id="UP000064967"/>
    </source>
</evidence>